<dbReference type="SUPFAM" id="SSF48452">
    <property type="entry name" value="TPR-like"/>
    <property type="match status" value="1"/>
</dbReference>
<evidence type="ECO:0000256" key="5">
    <source>
        <dbReference type="SAM" id="MobiDB-lite"/>
    </source>
</evidence>
<feature type="non-terminal residue" evidence="7">
    <location>
        <position position="1"/>
    </location>
</feature>
<dbReference type="Pfam" id="PF13374">
    <property type="entry name" value="TPR_10"/>
    <property type="match status" value="1"/>
</dbReference>
<dbReference type="PANTHER" id="PTHR45783:SF3">
    <property type="entry name" value="KINESIN LIGHT CHAIN"/>
    <property type="match status" value="1"/>
</dbReference>
<evidence type="ECO:0000313" key="7">
    <source>
        <dbReference type="EMBL" id="RUS34171.1"/>
    </source>
</evidence>
<dbReference type="GO" id="GO:0019894">
    <property type="term" value="F:kinesin binding"/>
    <property type="evidence" value="ECO:0007669"/>
    <property type="project" value="TreeGrafter"/>
</dbReference>
<dbReference type="PANTHER" id="PTHR45783">
    <property type="entry name" value="KINESIN LIGHT CHAIN"/>
    <property type="match status" value="1"/>
</dbReference>
<dbReference type="GO" id="GO:0005737">
    <property type="term" value="C:cytoplasm"/>
    <property type="evidence" value="ECO:0007669"/>
    <property type="project" value="UniProtKB-SubCell"/>
</dbReference>
<feature type="non-terminal residue" evidence="7">
    <location>
        <position position="238"/>
    </location>
</feature>
<comment type="caution">
    <text evidence="7">The sequence shown here is derived from an EMBL/GenBank/DDBJ whole genome shotgun (WGS) entry which is preliminary data.</text>
</comment>
<comment type="subcellular location">
    <subcellularLocation>
        <location evidence="1">Cytoplasm</location>
    </subcellularLocation>
</comment>
<dbReference type="AlphaFoldDB" id="A0A433QWH5"/>
<feature type="transmembrane region" description="Helical" evidence="6">
    <location>
        <begin position="14"/>
        <end position="38"/>
    </location>
</feature>
<feature type="compositionally biased region" description="Gly residues" evidence="5">
    <location>
        <begin position="119"/>
        <end position="128"/>
    </location>
</feature>
<keyword evidence="6" id="KW-0472">Membrane</keyword>
<keyword evidence="6" id="KW-0812">Transmembrane</keyword>
<protein>
    <recommendedName>
        <fullName evidence="9">Kinesin light chain</fullName>
    </recommendedName>
</protein>
<feature type="region of interest" description="Disordered" evidence="5">
    <location>
        <begin position="110"/>
        <end position="137"/>
    </location>
</feature>
<evidence type="ECO:0000256" key="6">
    <source>
        <dbReference type="SAM" id="Phobius"/>
    </source>
</evidence>
<keyword evidence="3" id="KW-0677">Repeat</keyword>
<proteinExistence type="predicted"/>
<evidence type="ECO:0000256" key="4">
    <source>
        <dbReference type="ARBA" id="ARBA00022803"/>
    </source>
</evidence>
<evidence type="ECO:0000256" key="3">
    <source>
        <dbReference type="ARBA" id="ARBA00022737"/>
    </source>
</evidence>
<keyword evidence="4" id="KW-0802">TPR repeat</keyword>
<dbReference type="GO" id="GO:0005871">
    <property type="term" value="C:kinesin complex"/>
    <property type="evidence" value="ECO:0007669"/>
    <property type="project" value="InterPro"/>
</dbReference>
<dbReference type="InterPro" id="IPR011990">
    <property type="entry name" value="TPR-like_helical_dom_sf"/>
</dbReference>
<sequence>LNFKNKVNLEFVEYIYIFYTLVILFDFGLGSGWSRVWVARNINTPRRGISAEQDSVALQRQGHVRQGEPLYKRALAIREKVLGLEHPDMVRWRFRENVLGTEHRDTATSLNNLQKTGQGQQGGAGVRTGAGDPASTKGWSRCTNGCWRSMKRCWDQSIHTRQKLWTIWLGSTTAWAKCDKAQPLHKRALAIRVKVSGSEHPDTAQSLNNLAVLYCRQGGYDKARPLNERVRIQTQHNL</sequence>
<accession>A0A433QWH5</accession>
<keyword evidence="2" id="KW-0963">Cytoplasm</keyword>
<organism evidence="7 8">
    <name type="scientific">Jimgerdemannia flammicorona</name>
    <dbReference type="NCBI Taxonomy" id="994334"/>
    <lineage>
        <taxon>Eukaryota</taxon>
        <taxon>Fungi</taxon>
        <taxon>Fungi incertae sedis</taxon>
        <taxon>Mucoromycota</taxon>
        <taxon>Mucoromycotina</taxon>
        <taxon>Endogonomycetes</taxon>
        <taxon>Endogonales</taxon>
        <taxon>Endogonaceae</taxon>
        <taxon>Jimgerdemannia</taxon>
    </lineage>
</organism>
<keyword evidence="6" id="KW-1133">Transmembrane helix</keyword>
<dbReference type="Proteomes" id="UP000274822">
    <property type="component" value="Unassembled WGS sequence"/>
</dbReference>
<dbReference type="EMBL" id="RBNJ01000699">
    <property type="protein sequence ID" value="RUS34171.1"/>
    <property type="molecule type" value="Genomic_DNA"/>
</dbReference>
<gene>
    <name evidence="7" type="ORF">BC938DRAFT_482160</name>
</gene>
<name>A0A433QWH5_9FUNG</name>
<dbReference type="Pfam" id="PF13424">
    <property type="entry name" value="TPR_12"/>
    <property type="match status" value="1"/>
</dbReference>
<evidence type="ECO:0000313" key="8">
    <source>
        <dbReference type="Proteomes" id="UP000274822"/>
    </source>
</evidence>
<evidence type="ECO:0008006" key="9">
    <source>
        <dbReference type="Google" id="ProtNLM"/>
    </source>
</evidence>
<dbReference type="InterPro" id="IPR002151">
    <property type="entry name" value="Kinesin_light"/>
</dbReference>
<keyword evidence="8" id="KW-1185">Reference proteome</keyword>
<dbReference type="Gene3D" id="1.25.40.10">
    <property type="entry name" value="Tetratricopeptide repeat domain"/>
    <property type="match status" value="2"/>
</dbReference>
<dbReference type="GO" id="GO:0007018">
    <property type="term" value="P:microtubule-based movement"/>
    <property type="evidence" value="ECO:0007669"/>
    <property type="project" value="TreeGrafter"/>
</dbReference>
<evidence type="ECO:0000256" key="2">
    <source>
        <dbReference type="ARBA" id="ARBA00022490"/>
    </source>
</evidence>
<evidence type="ECO:0000256" key="1">
    <source>
        <dbReference type="ARBA" id="ARBA00004496"/>
    </source>
</evidence>
<reference evidence="7 8" key="1">
    <citation type="journal article" date="2018" name="New Phytol.">
        <title>Phylogenomics of Endogonaceae and evolution of mycorrhizas within Mucoromycota.</title>
        <authorList>
            <person name="Chang Y."/>
            <person name="Desiro A."/>
            <person name="Na H."/>
            <person name="Sandor L."/>
            <person name="Lipzen A."/>
            <person name="Clum A."/>
            <person name="Barry K."/>
            <person name="Grigoriev I.V."/>
            <person name="Martin F.M."/>
            <person name="Stajich J.E."/>
            <person name="Smith M.E."/>
            <person name="Bonito G."/>
            <person name="Spatafora J.W."/>
        </authorList>
    </citation>
    <scope>NUCLEOTIDE SEQUENCE [LARGE SCALE GENOMIC DNA]</scope>
    <source>
        <strain evidence="7 8">AD002</strain>
    </source>
</reference>